<accession>A0A160T5A8</accession>
<keyword evidence="2" id="KW-1133">Transmembrane helix</keyword>
<feature type="transmembrane region" description="Helical" evidence="2">
    <location>
        <begin position="20"/>
        <end position="41"/>
    </location>
</feature>
<keyword evidence="4" id="KW-1185">Reference proteome</keyword>
<dbReference type="AlphaFoldDB" id="A0A160T5A8"/>
<evidence type="ECO:0000313" key="3">
    <source>
        <dbReference type="EMBL" id="CUS05094.2"/>
    </source>
</evidence>
<dbReference type="Proteomes" id="UP000215027">
    <property type="component" value="Chromosome I"/>
</dbReference>
<sequence>MSSEAPAPGDATEKRPINRLVLLLAALLLSGVLVLAVWLIWRDGSSPAPATAVSAAPTAGRTPATDAAEPATDVPGDGFGLVSGPATPWSVAGGPGAATATASALAAVPTATSAPITLLGPPAGSAFMAGDVVTFYWQSPQVAAAGQQFVVMIAAGDEALALGRIAAANLGQGYQLQGAPGAAVGQPGNYSWFVVLADEEDGAIIAQSESRPLMILADN</sequence>
<evidence type="ECO:0000313" key="4">
    <source>
        <dbReference type="Proteomes" id="UP000215027"/>
    </source>
</evidence>
<organism evidence="3 4">
    <name type="scientific">Candidatus Promineifilum breve</name>
    <dbReference type="NCBI Taxonomy" id="1806508"/>
    <lineage>
        <taxon>Bacteria</taxon>
        <taxon>Bacillati</taxon>
        <taxon>Chloroflexota</taxon>
        <taxon>Ardenticatenia</taxon>
        <taxon>Candidatus Promineifilales</taxon>
        <taxon>Candidatus Promineifilaceae</taxon>
        <taxon>Candidatus Promineifilum</taxon>
    </lineage>
</organism>
<evidence type="ECO:0000256" key="1">
    <source>
        <dbReference type="SAM" id="MobiDB-lite"/>
    </source>
</evidence>
<keyword evidence="2" id="KW-0472">Membrane</keyword>
<dbReference type="KEGG" id="pbf:CFX0092_A3216"/>
<feature type="region of interest" description="Disordered" evidence="1">
    <location>
        <begin position="50"/>
        <end position="73"/>
    </location>
</feature>
<reference evidence="3" key="1">
    <citation type="submission" date="2016-01" db="EMBL/GenBank/DDBJ databases">
        <authorList>
            <person name="Mcilroy J.S."/>
            <person name="Karst M S."/>
            <person name="Albertsen M."/>
        </authorList>
    </citation>
    <scope>NUCLEOTIDE SEQUENCE</scope>
    <source>
        <strain evidence="3">Cfx-K</strain>
    </source>
</reference>
<protein>
    <submittedName>
        <fullName evidence="3">Uncharacterized protein</fullName>
    </submittedName>
</protein>
<keyword evidence="2" id="KW-0812">Transmembrane</keyword>
<name>A0A160T5A8_9CHLR</name>
<evidence type="ECO:0000256" key="2">
    <source>
        <dbReference type="SAM" id="Phobius"/>
    </source>
</evidence>
<proteinExistence type="predicted"/>
<dbReference type="EMBL" id="LN890655">
    <property type="protein sequence ID" value="CUS05094.2"/>
    <property type="molecule type" value="Genomic_DNA"/>
</dbReference>
<dbReference type="RefSeq" id="WP_157913212.1">
    <property type="nucleotide sequence ID" value="NZ_LN890655.1"/>
</dbReference>
<gene>
    <name evidence="3" type="ORF">CFX0092_A3216</name>
</gene>